<comment type="caution">
    <text evidence="2">The sequence shown here is derived from an EMBL/GenBank/DDBJ whole genome shotgun (WGS) entry which is preliminary data.</text>
</comment>
<feature type="region of interest" description="Disordered" evidence="1">
    <location>
        <begin position="1"/>
        <end position="28"/>
    </location>
</feature>
<proteinExistence type="predicted"/>
<reference evidence="2" key="1">
    <citation type="journal article" date="2023" name="G3 (Bethesda)">
        <title>A reference genome for the long-term kleptoplast-retaining sea slug Elysia crispata morphotype clarki.</title>
        <authorList>
            <person name="Eastman K.E."/>
            <person name="Pendleton A.L."/>
            <person name="Shaikh M.A."/>
            <person name="Suttiyut T."/>
            <person name="Ogas R."/>
            <person name="Tomko P."/>
            <person name="Gavelis G."/>
            <person name="Widhalm J.R."/>
            <person name="Wisecaver J.H."/>
        </authorList>
    </citation>
    <scope>NUCLEOTIDE SEQUENCE</scope>
    <source>
        <strain evidence="2">ECLA1</strain>
    </source>
</reference>
<keyword evidence="3" id="KW-1185">Reference proteome</keyword>
<protein>
    <submittedName>
        <fullName evidence="2">Uncharacterized protein</fullName>
    </submittedName>
</protein>
<evidence type="ECO:0000313" key="2">
    <source>
        <dbReference type="EMBL" id="KAK3742518.1"/>
    </source>
</evidence>
<organism evidence="2 3">
    <name type="scientific">Elysia crispata</name>
    <name type="common">lettuce slug</name>
    <dbReference type="NCBI Taxonomy" id="231223"/>
    <lineage>
        <taxon>Eukaryota</taxon>
        <taxon>Metazoa</taxon>
        <taxon>Spiralia</taxon>
        <taxon>Lophotrochozoa</taxon>
        <taxon>Mollusca</taxon>
        <taxon>Gastropoda</taxon>
        <taxon>Heterobranchia</taxon>
        <taxon>Euthyneura</taxon>
        <taxon>Panpulmonata</taxon>
        <taxon>Sacoglossa</taxon>
        <taxon>Placobranchoidea</taxon>
        <taxon>Plakobranchidae</taxon>
        <taxon>Elysia</taxon>
    </lineage>
</organism>
<dbReference type="Proteomes" id="UP001283361">
    <property type="component" value="Unassembled WGS sequence"/>
</dbReference>
<dbReference type="AlphaFoldDB" id="A0AAE0YES1"/>
<sequence>MGQSASHSGPLSEERRAGETELSSQSCLPSSSLPGILVITTSVDLGSFCFLNFKCPSNVMCPVEPGHTATRYTEEFTFCVGLGGRTARATTHFHLDARSPVNREWLKYCEQREGNRLVRQAGRDLQLISPAEMKLTNVARPGPGGRPTAQLTLTGNCSTCTLSRTFGVNIEQPNQYPVVRLSVEENTQSADLTVALKSDVALSSDLVWVKKEATTDLDQTLVKTLGNSASGPGLQVFRLWLEPGALGLSPPGLLNESYSRSWLDIHCVCVLTRMVAFAEPCRRIQDPESDVFNRLPSRPAQLEAVSEYTSQGRSQNAHRKFGTEAARRGGWFGAYFSGSRVRCGAVRFFQIFIEVFDFSAVMGD</sequence>
<evidence type="ECO:0000313" key="3">
    <source>
        <dbReference type="Proteomes" id="UP001283361"/>
    </source>
</evidence>
<name>A0AAE0YES1_9GAST</name>
<gene>
    <name evidence="2" type="ORF">RRG08_060020</name>
</gene>
<evidence type="ECO:0000256" key="1">
    <source>
        <dbReference type="SAM" id="MobiDB-lite"/>
    </source>
</evidence>
<accession>A0AAE0YES1</accession>
<dbReference type="EMBL" id="JAWDGP010006349">
    <property type="protein sequence ID" value="KAK3742518.1"/>
    <property type="molecule type" value="Genomic_DNA"/>
</dbReference>